<protein>
    <submittedName>
        <fullName evidence="1">Uncharacterized protein</fullName>
    </submittedName>
</protein>
<organism evidence="1">
    <name type="scientific">Arsenophonus endosymbiont of Trialeurodes vaporariorum</name>
    <dbReference type="NCBI Taxonomy" id="235567"/>
    <lineage>
        <taxon>Bacteria</taxon>
        <taxon>Pseudomonadati</taxon>
        <taxon>Pseudomonadota</taxon>
        <taxon>Gammaproteobacteria</taxon>
        <taxon>Enterobacterales</taxon>
        <taxon>Morganellaceae</taxon>
        <taxon>Arsenophonus</taxon>
    </lineage>
</organism>
<dbReference type="InterPro" id="IPR012658">
    <property type="entry name" value="YheV"/>
</dbReference>
<dbReference type="NCBIfam" id="TIGR02443">
    <property type="entry name" value="YheV family putative zinc ribbon protein"/>
    <property type="match status" value="1"/>
</dbReference>
<dbReference type="Pfam" id="PF09526">
    <property type="entry name" value="DUF2387"/>
    <property type="match status" value="1"/>
</dbReference>
<dbReference type="EMBL" id="UFQR01000006">
    <property type="protein sequence ID" value="SSW95660.1"/>
    <property type="molecule type" value="Genomic_DNA"/>
</dbReference>
<dbReference type="AlphaFoldDB" id="A0A3B0M0Z0"/>
<proteinExistence type="predicted"/>
<evidence type="ECO:0000313" key="1">
    <source>
        <dbReference type="EMBL" id="SSW95660.1"/>
    </source>
</evidence>
<sequence length="67" mass="7852">MSVIRKRFIAGAVCPKCQSQDTLMLWQKNAFDYLECKKCHYRQSQTVDGSDSHIKDKKLQIEIFTLK</sequence>
<gene>
    <name evidence="1" type="ORF">ARTV_1683</name>
</gene>
<accession>A0A3B0M0Z0</accession>
<name>A0A3B0M0Z0_9GAMM</name>
<reference evidence="1" key="1">
    <citation type="submission" date="2018-04" db="EMBL/GenBank/DDBJ databases">
        <authorList>
            <person name="Go L.Y."/>
            <person name="Mitchell J.A."/>
        </authorList>
    </citation>
    <scope>NUCLEOTIDE SEQUENCE</scope>
    <source>
        <strain evidence="1">ARTV</strain>
    </source>
</reference>